<dbReference type="InterPro" id="IPR048279">
    <property type="entry name" value="MdtK-like"/>
</dbReference>
<dbReference type="PANTHER" id="PTHR43298:SF2">
    <property type="entry name" value="FMN_FAD EXPORTER YEEO-RELATED"/>
    <property type="match status" value="1"/>
</dbReference>
<dbReference type="InterPro" id="IPR002528">
    <property type="entry name" value="MATE_fam"/>
</dbReference>
<dbReference type="HOGENOM" id="CLU_012893_5_0_9"/>
<dbReference type="NCBIfam" id="TIGR00797">
    <property type="entry name" value="matE"/>
    <property type="match status" value="1"/>
</dbReference>
<feature type="transmembrane region" description="Helical" evidence="13">
    <location>
        <begin position="331"/>
        <end position="348"/>
    </location>
</feature>
<keyword evidence="5" id="KW-0813">Transport</keyword>
<keyword evidence="8 13" id="KW-0812">Transmembrane</keyword>
<dbReference type="PANTHER" id="PTHR43298">
    <property type="entry name" value="MULTIDRUG RESISTANCE PROTEIN NORM-RELATED"/>
    <property type="match status" value="1"/>
</dbReference>
<evidence type="ECO:0000256" key="2">
    <source>
        <dbReference type="ARBA" id="ARBA00004651"/>
    </source>
</evidence>
<keyword evidence="6" id="KW-0050">Antiport</keyword>
<feature type="transmembrane region" description="Helical" evidence="13">
    <location>
        <begin position="217"/>
        <end position="236"/>
    </location>
</feature>
<feature type="transmembrane region" description="Helical" evidence="13">
    <location>
        <begin position="405"/>
        <end position="425"/>
    </location>
</feature>
<evidence type="ECO:0000256" key="3">
    <source>
        <dbReference type="ARBA" id="ARBA00010199"/>
    </source>
</evidence>
<accession>F4F0P7</accession>
<keyword evidence="15" id="KW-1185">Reference proteome</keyword>
<proteinExistence type="inferred from homology"/>
<organism evidence="14 15">
    <name type="scientific">Selenomonas sputigena (strain ATCC 35185 / DSM 20758 / CCUG 44933 / VPI D19B-28)</name>
    <dbReference type="NCBI Taxonomy" id="546271"/>
    <lineage>
        <taxon>Bacteria</taxon>
        <taxon>Bacillati</taxon>
        <taxon>Bacillota</taxon>
        <taxon>Negativicutes</taxon>
        <taxon>Selenomonadales</taxon>
        <taxon>Selenomonadaceae</taxon>
        <taxon>Selenomonas</taxon>
    </lineage>
</organism>
<evidence type="ECO:0000313" key="15">
    <source>
        <dbReference type="Proteomes" id="UP000011124"/>
    </source>
</evidence>
<protein>
    <recommendedName>
        <fullName evidence="4">Probable multidrug resistance protein NorM</fullName>
    </recommendedName>
    <alternativeName>
        <fullName evidence="12">Multidrug-efflux transporter</fullName>
    </alternativeName>
</protein>
<evidence type="ECO:0000256" key="7">
    <source>
        <dbReference type="ARBA" id="ARBA00022475"/>
    </source>
</evidence>
<feature type="transmembrane region" description="Helical" evidence="13">
    <location>
        <begin position="64"/>
        <end position="84"/>
    </location>
</feature>
<dbReference type="GO" id="GO:0005886">
    <property type="term" value="C:plasma membrane"/>
    <property type="evidence" value="ECO:0007669"/>
    <property type="project" value="UniProtKB-SubCell"/>
</dbReference>
<evidence type="ECO:0000256" key="4">
    <source>
        <dbReference type="ARBA" id="ARBA00020268"/>
    </source>
</evidence>
<reference evidence="14 15" key="1">
    <citation type="submission" date="2011-04" db="EMBL/GenBank/DDBJ databases">
        <title>The complete genome of Selenomonas sputigena DSM 20758.</title>
        <authorList>
            <consortium name="US DOE Joint Genome Institute (JGI-PGF)"/>
            <person name="Lucas S."/>
            <person name="Copeland A."/>
            <person name="Lapidus A."/>
            <person name="Bruce D."/>
            <person name="Goodwin L."/>
            <person name="Pitluck S."/>
            <person name="Peters L."/>
            <person name="Kyrpides N."/>
            <person name="Mavromatis K."/>
            <person name="Ivanova N."/>
            <person name="Ovchinnikova G."/>
            <person name="Teshima H."/>
            <person name="Detter J.C."/>
            <person name="Tapia R."/>
            <person name="Han C."/>
            <person name="Land M."/>
            <person name="Hauser L."/>
            <person name="Markowitz V."/>
            <person name="Cheng J.-F."/>
            <person name="Hugenholtz P."/>
            <person name="Woyke T."/>
            <person name="Wu D."/>
            <person name="Gronow S."/>
            <person name="Wellnitz S."/>
            <person name="Schneider S."/>
            <person name="Klenk H.-P."/>
            <person name="Eisen J.A."/>
        </authorList>
    </citation>
    <scope>NUCLEOTIDE SEQUENCE [LARGE SCALE GENOMIC DNA]</scope>
    <source>
        <strain evidence="15">ATCC 35185 / DSM 20758 / VPI D19B-28</strain>
    </source>
</reference>
<dbReference type="Proteomes" id="UP000011124">
    <property type="component" value="Chromosome"/>
</dbReference>
<keyword evidence="10" id="KW-0406">Ion transport</keyword>
<evidence type="ECO:0000256" key="1">
    <source>
        <dbReference type="ARBA" id="ARBA00003408"/>
    </source>
</evidence>
<evidence type="ECO:0000256" key="8">
    <source>
        <dbReference type="ARBA" id="ARBA00022692"/>
    </source>
</evidence>
<keyword evidence="9 13" id="KW-1133">Transmembrane helix</keyword>
<keyword evidence="7" id="KW-1003">Cell membrane</keyword>
<evidence type="ECO:0000256" key="12">
    <source>
        <dbReference type="ARBA" id="ARBA00031636"/>
    </source>
</evidence>
<sequence>MLESNFMDKILGKLRALRHRERIYGVHNPLTYDFLHHNLHHLHVLLFHSADQQDFTRGAIPRQLLVFMLPILLSQLLQQFYTIADTALVGQVLGAQALAAVGTASLILSVIVNFFIGFSAGLSVLVSHLYGKKDYARLSALVQSIFITVALFAALFTAAGIILTEQLLAALSTPAELIPAASLYLHTMLYGILAQLLYNTASAILRALGNTTSALHYLAAAVVLNIALDVVLLIVIPCGIAGAAAATVLAQYAAALLALWKLFHLHGTWKLRFSRPFFALSHLLPILSTSIPAGLQAVFMSLSSLVIQTYINSFGYAAMAGMTVYARIEGFLYYPLFAFGIALTSFIGQNVGAHDLTRVRAGLRISLRLAAGGAMGMALIAGLAAPALVSLFTDDPAVAANALDAVYYTFPFYWLYGINQIYIGAIRGLGDTLYPMMTALAAYCFFRVAWCWGWYMIGIHSMHIVYSAYSVSFFVMAGLLWFGCRKALCRVYRDFSYEYLKGRD</sequence>
<dbReference type="KEGG" id="ssg:Selsp_1036"/>
<feature type="transmembrane region" description="Helical" evidence="13">
    <location>
        <begin position="463"/>
        <end position="483"/>
    </location>
</feature>
<dbReference type="GO" id="GO:0042910">
    <property type="term" value="F:xenobiotic transmembrane transporter activity"/>
    <property type="evidence" value="ECO:0007669"/>
    <property type="project" value="InterPro"/>
</dbReference>
<dbReference type="PIRSF" id="PIRSF006603">
    <property type="entry name" value="DinF"/>
    <property type="match status" value="1"/>
</dbReference>
<name>F4F0P7_SELS3</name>
<feature type="transmembrane region" description="Helical" evidence="13">
    <location>
        <begin position="183"/>
        <end position="205"/>
    </location>
</feature>
<evidence type="ECO:0000256" key="9">
    <source>
        <dbReference type="ARBA" id="ARBA00022989"/>
    </source>
</evidence>
<dbReference type="GO" id="GO:0015297">
    <property type="term" value="F:antiporter activity"/>
    <property type="evidence" value="ECO:0007669"/>
    <property type="project" value="UniProtKB-KW"/>
</dbReference>
<evidence type="ECO:0000313" key="14">
    <source>
        <dbReference type="EMBL" id="AEB99995.1"/>
    </source>
</evidence>
<dbReference type="AlphaFoldDB" id="F4F0P7"/>
<evidence type="ECO:0000256" key="6">
    <source>
        <dbReference type="ARBA" id="ARBA00022449"/>
    </source>
</evidence>
<comment type="function">
    <text evidence="1">Multidrug efflux pump.</text>
</comment>
<feature type="transmembrane region" description="Helical" evidence="13">
    <location>
        <begin position="369"/>
        <end position="393"/>
    </location>
</feature>
<comment type="subcellular location">
    <subcellularLocation>
        <location evidence="2">Cell membrane</location>
        <topology evidence="2">Multi-pass membrane protein</topology>
    </subcellularLocation>
</comment>
<dbReference type="InterPro" id="IPR050222">
    <property type="entry name" value="MATE_MdtK"/>
</dbReference>
<feature type="transmembrane region" description="Helical" evidence="13">
    <location>
        <begin position="242"/>
        <end position="263"/>
    </location>
</feature>
<evidence type="ECO:0000256" key="13">
    <source>
        <dbReference type="SAM" id="Phobius"/>
    </source>
</evidence>
<evidence type="ECO:0000256" key="11">
    <source>
        <dbReference type="ARBA" id="ARBA00023136"/>
    </source>
</evidence>
<dbReference type="EMBL" id="CP002637">
    <property type="protein sequence ID" value="AEB99995.1"/>
    <property type="molecule type" value="Genomic_DNA"/>
</dbReference>
<evidence type="ECO:0000256" key="5">
    <source>
        <dbReference type="ARBA" id="ARBA00022448"/>
    </source>
</evidence>
<dbReference type="Pfam" id="PF01554">
    <property type="entry name" value="MatE"/>
    <property type="match status" value="2"/>
</dbReference>
<keyword evidence="11 13" id="KW-0472">Membrane</keyword>
<feature type="transmembrane region" description="Helical" evidence="13">
    <location>
        <begin position="104"/>
        <end position="126"/>
    </location>
</feature>
<feature type="transmembrane region" description="Helical" evidence="13">
    <location>
        <begin position="437"/>
        <end position="457"/>
    </location>
</feature>
<feature type="transmembrane region" description="Helical" evidence="13">
    <location>
        <begin position="283"/>
        <end position="311"/>
    </location>
</feature>
<feature type="transmembrane region" description="Helical" evidence="13">
    <location>
        <begin position="138"/>
        <end position="163"/>
    </location>
</feature>
<dbReference type="GO" id="GO:0006811">
    <property type="term" value="P:monoatomic ion transport"/>
    <property type="evidence" value="ECO:0007669"/>
    <property type="project" value="UniProtKB-KW"/>
</dbReference>
<comment type="similarity">
    <text evidence="3">Belongs to the multi antimicrobial extrusion (MATE) (TC 2.A.66.1) family.</text>
</comment>
<evidence type="ECO:0000256" key="10">
    <source>
        <dbReference type="ARBA" id="ARBA00023065"/>
    </source>
</evidence>
<gene>
    <name evidence="14" type="ordered locus">Selsp_1036</name>
</gene>